<proteinExistence type="predicted"/>
<name>A0ABN9SYU9_9DINO</name>
<accession>A0ABN9SYU9</accession>
<evidence type="ECO:0000313" key="2">
    <source>
        <dbReference type="Proteomes" id="UP001189429"/>
    </source>
</evidence>
<organism evidence="1 2">
    <name type="scientific">Prorocentrum cordatum</name>
    <dbReference type="NCBI Taxonomy" id="2364126"/>
    <lineage>
        <taxon>Eukaryota</taxon>
        <taxon>Sar</taxon>
        <taxon>Alveolata</taxon>
        <taxon>Dinophyceae</taxon>
        <taxon>Prorocentrales</taxon>
        <taxon>Prorocentraceae</taxon>
        <taxon>Prorocentrum</taxon>
    </lineage>
</organism>
<sequence>MGLEQPGALTPHFWQSSWGPSLEHARCAVDAVRAWARLALQRAFQMSAATVQICLLRGLTGGILALPRAVSRRASFDSVKLLGRDGAPGPGGPAGALAPWR</sequence>
<reference evidence="1" key="1">
    <citation type="submission" date="2023-10" db="EMBL/GenBank/DDBJ databases">
        <authorList>
            <person name="Chen Y."/>
            <person name="Shah S."/>
            <person name="Dougan E. K."/>
            <person name="Thang M."/>
            <person name="Chan C."/>
        </authorList>
    </citation>
    <scope>NUCLEOTIDE SEQUENCE [LARGE SCALE GENOMIC DNA]</scope>
</reference>
<keyword evidence="2" id="KW-1185">Reference proteome</keyword>
<dbReference type="EMBL" id="CAUYUJ010014172">
    <property type="protein sequence ID" value="CAK0837734.1"/>
    <property type="molecule type" value="Genomic_DNA"/>
</dbReference>
<dbReference type="Proteomes" id="UP001189429">
    <property type="component" value="Unassembled WGS sequence"/>
</dbReference>
<gene>
    <name evidence="1" type="ORF">PCOR1329_LOCUS33853</name>
</gene>
<evidence type="ECO:0000313" key="1">
    <source>
        <dbReference type="EMBL" id="CAK0837734.1"/>
    </source>
</evidence>
<comment type="caution">
    <text evidence="1">The sequence shown here is derived from an EMBL/GenBank/DDBJ whole genome shotgun (WGS) entry which is preliminary data.</text>
</comment>
<protein>
    <submittedName>
        <fullName evidence="1">Uncharacterized protein</fullName>
    </submittedName>
</protein>